<sequence length="136" mass="15557">MDSSIVGSSVWKGKIFVKQSYACKAEIRTRAQGYLLSERKIHLNVHWKLDLQQTEKRYLAGIESLDTTSESCQNSWFYNVGKLVPLINHGASSSGHDVVNFKKLVAYLSAKQTVSVKKISRFIFFEKKLKECICYM</sequence>
<comment type="caution">
    <text evidence="1">The sequence shown here is derived from an EMBL/GenBank/DDBJ whole genome shotgun (WGS) entry which is preliminary data.</text>
</comment>
<organism evidence="1 2">
    <name type="scientific">Dreissena polymorpha</name>
    <name type="common">Zebra mussel</name>
    <name type="synonym">Mytilus polymorpha</name>
    <dbReference type="NCBI Taxonomy" id="45954"/>
    <lineage>
        <taxon>Eukaryota</taxon>
        <taxon>Metazoa</taxon>
        <taxon>Spiralia</taxon>
        <taxon>Lophotrochozoa</taxon>
        <taxon>Mollusca</taxon>
        <taxon>Bivalvia</taxon>
        <taxon>Autobranchia</taxon>
        <taxon>Heteroconchia</taxon>
        <taxon>Euheterodonta</taxon>
        <taxon>Imparidentia</taxon>
        <taxon>Neoheterodontei</taxon>
        <taxon>Myida</taxon>
        <taxon>Dreissenoidea</taxon>
        <taxon>Dreissenidae</taxon>
        <taxon>Dreissena</taxon>
    </lineage>
</organism>
<proteinExistence type="predicted"/>
<gene>
    <name evidence="1" type="ORF">DPMN_004204</name>
</gene>
<accession>A0A9D4MN69</accession>
<name>A0A9D4MN69_DREPO</name>
<dbReference type="EMBL" id="JAIWYP010000001">
    <property type="protein sequence ID" value="KAH3880293.1"/>
    <property type="molecule type" value="Genomic_DNA"/>
</dbReference>
<protein>
    <submittedName>
        <fullName evidence="1">Uncharacterized protein</fullName>
    </submittedName>
</protein>
<reference evidence="1" key="2">
    <citation type="submission" date="2020-11" db="EMBL/GenBank/DDBJ databases">
        <authorList>
            <person name="McCartney M.A."/>
            <person name="Auch B."/>
            <person name="Kono T."/>
            <person name="Mallez S."/>
            <person name="Becker A."/>
            <person name="Gohl D.M."/>
            <person name="Silverstein K.A.T."/>
            <person name="Koren S."/>
            <person name="Bechman K.B."/>
            <person name="Herman A."/>
            <person name="Abrahante J.E."/>
            <person name="Garbe J."/>
        </authorList>
    </citation>
    <scope>NUCLEOTIDE SEQUENCE</scope>
    <source>
        <strain evidence="1">Duluth1</strain>
        <tissue evidence="1">Whole animal</tissue>
    </source>
</reference>
<evidence type="ECO:0000313" key="1">
    <source>
        <dbReference type="EMBL" id="KAH3880293.1"/>
    </source>
</evidence>
<evidence type="ECO:0000313" key="2">
    <source>
        <dbReference type="Proteomes" id="UP000828390"/>
    </source>
</evidence>
<dbReference type="AlphaFoldDB" id="A0A9D4MN69"/>
<reference evidence="1" key="1">
    <citation type="journal article" date="2019" name="bioRxiv">
        <title>The Genome of the Zebra Mussel, Dreissena polymorpha: A Resource for Invasive Species Research.</title>
        <authorList>
            <person name="McCartney M.A."/>
            <person name="Auch B."/>
            <person name="Kono T."/>
            <person name="Mallez S."/>
            <person name="Zhang Y."/>
            <person name="Obille A."/>
            <person name="Becker A."/>
            <person name="Abrahante J.E."/>
            <person name="Garbe J."/>
            <person name="Badalamenti J.P."/>
            <person name="Herman A."/>
            <person name="Mangelson H."/>
            <person name="Liachko I."/>
            <person name="Sullivan S."/>
            <person name="Sone E.D."/>
            <person name="Koren S."/>
            <person name="Silverstein K.A.T."/>
            <person name="Beckman K.B."/>
            <person name="Gohl D.M."/>
        </authorList>
    </citation>
    <scope>NUCLEOTIDE SEQUENCE</scope>
    <source>
        <strain evidence="1">Duluth1</strain>
        <tissue evidence="1">Whole animal</tissue>
    </source>
</reference>
<keyword evidence="2" id="KW-1185">Reference proteome</keyword>
<dbReference type="Proteomes" id="UP000828390">
    <property type="component" value="Unassembled WGS sequence"/>
</dbReference>